<dbReference type="GO" id="GO:0003677">
    <property type="term" value="F:DNA binding"/>
    <property type="evidence" value="ECO:0007669"/>
    <property type="project" value="InterPro"/>
</dbReference>
<comment type="caution">
    <text evidence="2">The sequence shown here is derived from an EMBL/GenBank/DDBJ whole genome shotgun (WGS) entry which is preliminary data.</text>
</comment>
<dbReference type="GO" id="GO:0005760">
    <property type="term" value="C:gamma DNA polymerase complex"/>
    <property type="evidence" value="ECO:0007669"/>
    <property type="project" value="InterPro"/>
</dbReference>
<dbReference type="InterPro" id="IPR041336">
    <property type="entry name" value="DNApol_Exo"/>
</dbReference>
<sequence>MICRDLQSTLFGVDIDSYNEPSLNILNKLKLHGVDLSEERPRQKTISFKVPALLGSDVKEHFKNISARLTGPYKKLADEIVVSVPEKPAKWVFAPGWTRYSESIEHVNFPLEDVFVFDVELLVNEGDAPVIAVAVSPSAW</sequence>
<dbReference type="GO" id="GO:0008408">
    <property type="term" value="F:3'-5' exonuclease activity"/>
    <property type="evidence" value="ECO:0007669"/>
    <property type="project" value="TreeGrafter"/>
</dbReference>
<dbReference type="PANTHER" id="PTHR10267">
    <property type="entry name" value="DNA POLYMERASE SUBUNIT GAMMA-1"/>
    <property type="match status" value="1"/>
</dbReference>
<dbReference type="GO" id="GO:0003887">
    <property type="term" value="F:DNA-directed DNA polymerase activity"/>
    <property type="evidence" value="ECO:0007669"/>
    <property type="project" value="TreeGrafter"/>
</dbReference>
<dbReference type="Proteomes" id="UP000784294">
    <property type="component" value="Unassembled WGS sequence"/>
</dbReference>
<protein>
    <recommendedName>
        <fullName evidence="1">DNA mitochondrial polymerase exonuclease domain-containing protein</fullName>
    </recommendedName>
</protein>
<accession>A0A448X562</accession>
<keyword evidence="3" id="KW-1185">Reference proteome</keyword>
<evidence type="ECO:0000313" key="3">
    <source>
        <dbReference type="Proteomes" id="UP000784294"/>
    </source>
</evidence>
<dbReference type="EMBL" id="CAAALY010094294">
    <property type="protein sequence ID" value="VEL28343.1"/>
    <property type="molecule type" value="Genomic_DNA"/>
</dbReference>
<gene>
    <name evidence="2" type="ORF">PXEA_LOCUS21783</name>
</gene>
<evidence type="ECO:0000259" key="1">
    <source>
        <dbReference type="Pfam" id="PF18136"/>
    </source>
</evidence>
<dbReference type="OrthoDB" id="5588663at2759"/>
<evidence type="ECO:0000313" key="2">
    <source>
        <dbReference type="EMBL" id="VEL28343.1"/>
    </source>
</evidence>
<dbReference type="Pfam" id="PF18136">
    <property type="entry name" value="DNApol_Exo"/>
    <property type="match status" value="1"/>
</dbReference>
<dbReference type="InterPro" id="IPR002297">
    <property type="entry name" value="DNA-dir_DNA_pol_A_mt"/>
</dbReference>
<name>A0A448X562_9PLAT</name>
<feature type="domain" description="DNA mitochondrial polymerase exonuclease" evidence="1">
    <location>
        <begin position="45"/>
        <end position="140"/>
    </location>
</feature>
<dbReference type="GO" id="GO:0006264">
    <property type="term" value="P:mitochondrial DNA replication"/>
    <property type="evidence" value="ECO:0007669"/>
    <property type="project" value="TreeGrafter"/>
</dbReference>
<reference evidence="2" key="1">
    <citation type="submission" date="2018-11" db="EMBL/GenBank/DDBJ databases">
        <authorList>
            <consortium name="Pathogen Informatics"/>
        </authorList>
    </citation>
    <scope>NUCLEOTIDE SEQUENCE</scope>
</reference>
<proteinExistence type="predicted"/>
<organism evidence="2 3">
    <name type="scientific">Protopolystoma xenopodis</name>
    <dbReference type="NCBI Taxonomy" id="117903"/>
    <lineage>
        <taxon>Eukaryota</taxon>
        <taxon>Metazoa</taxon>
        <taxon>Spiralia</taxon>
        <taxon>Lophotrochozoa</taxon>
        <taxon>Platyhelminthes</taxon>
        <taxon>Monogenea</taxon>
        <taxon>Polyopisthocotylea</taxon>
        <taxon>Polystomatidea</taxon>
        <taxon>Polystomatidae</taxon>
        <taxon>Protopolystoma</taxon>
    </lineage>
</organism>
<dbReference type="Gene3D" id="3.30.420.390">
    <property type="match status" value="1"/>
</dbReference>
<dbReference type="PANTHER" id="PTHR10267:SF0">
    <property type="entry name" value="DNA POLYMERASE SUBUNIT GAMMA-1"/>
    <property type="match status" value="1"/>
</dbReference>
<dbReference type="AlphaFoldDB" id="A0A448X562"/>